<dbReference type="AlphaFoldDB" id="A0A5D3BPR7"/>
<sequence>MDEELACLDRVLNIPSNVGYKDNPAVPLREDDDPPSRPHGQYELHFSPILTLNCLFLRM</sequence>
<evidence type="ECO:0000313" key="3">
    <source>
        <dbReference type="Proteomes" id="UP000321947"/>
    </source>
</evidence>
<name>A0A5D3BPR7_CUCMM</name>
<organism evidence="2 3">
    <name type="scientific">Cucumis melo var. makuwa</name>
    <name type="common">Oriental melon</name>
    <dbReference type="NCBI Taxonomy" id="1194695"/>
    <lineage>
        <taxon>Eukaryota</taxon>
        <taxon>Viridiplantae</taxon>
        <taxon>Streptophyta</taxon>
        <taxon>Embryophyta</taxon>
        <taxon>Tracheophyta</taxon>
        <taxon>Spermatophyta</taxon>
        <taxon>Magnoliopsida</taxon>
        <taxon>eudicotyledons</taxon>
        <taxon>Gunneridae</taxon>
        <taxon>Pentapetalae</taxon>
        <taxon>rosids</taxon>
        <taxon>fabids</taxon>
        <taxon>Cucurbitales</taxon>
        <taxon>Cucurbitaceae</taxon>
        <taxon>Benincaseae</taxon>
        <taxon>Cucumis</taxon>
    </lineage>
</organism>
<reference evidence="2 3" key="1">
    <citation type="submission" date="2019-08" db="EMBL/GenBank/DDBJ databases">
        <title>Draft genome sequences of two oriental melons (Cucumis melo L. var makuwa).</title>
        <authorList>
            <person name="Kwon S.-Y."/>
        </authorList>
    </citation>
    <scope>NUCLEOTIDE SEQUENCE [LARGE SCALE GENOMIC DNA]</scope>
    <source>
        <strain evidence="3">cv. Chang Bougi</strain>
        <tissue evidence="2">Leaf</tissue>
    </source>
</reference>
<feature type="region of interest" description="Disordered" evidence="1">
    <location>
        <begin position="22"/>
        <end position="41"/>
    </location>
</feature>
<comment type="caution">
    <text evidence="2">The sequence shown here is derived from an EMBL/GenBank/DDBJ whole genome shotgun (WGS) entry which is preliminary data.</text>
</comment>
<accession>A0A5D3BPR7</accession>
<evidence type="ECO:0000313" key="2">
    <source>
        <dbReference type="EMBL" id="TYK01058.1"/>
    </source>
</evidence>
<gene>
    <name evidence="2" type="ORF">E5676_scaffold264G00720</name>
</gene>
<evidence type="ECO:0000256" key="1">
    <source>
        <dbReference type="SAM" id="MobiDB-lite"/>
    </source>
</evidence>
<dbReference type="EMBL" id="SSTD01016369">
    <property type="protein sequence ID" value="TYK01058.1"/>
    <property type="molecule type" value="Genomic_DNA"/>
</dbReference>
<dbReference type="Proteomes" id="UP000321947">
    <property type="component" value="Unassembled WGS sequence"/>
</dbReference>
<protein>
    <submittedName>
        <fullName evidence="2">Uncharacterized protein</fullName>
    </submittedName>
</protein>
<proteinExistence type="predicted"/>